<dbReference type="Pfam" id="PF13911">
    <property type="entry name" value="AhpC-TSA_2"/>
    <property type="match status" value="1"/>
</dbReference>
<dbReference type="SUPFAM" id="SSF52833">
    <property type="entry name" value="Thioredoxin-like"/>
    <property type="match status" value="1"/>
</dbReference>
<sequence>MATDTESRDLESVPNLKISRSENPEIELSFEEVENLYVFDQTGNKIRFGDIYANQKTIVVFARHFLCYMCKEYVEDLAKIPLNTLKDKNVKLVVIGCAPWKFIKHFKQETGYQYDMYCDPDRNIYKCLKCKCEANHTRKVVNKHIKSNAISGILKSTWRAMQFPNEWQGDPSQMGATFILGPGSTVHFSHLDGNSADQVAINDLLIEAGCDTVDFEKDQRVIHV</sequence>
<dbReference type="GeneID" id="106175666"/>
<dbReference type="STRING" id="7574.A0A1S3JSB6"/>
<dbReference type="CDD" id="cd02970">
    <property type="entry name" value="PRX_like2"/>
    <property type="match status" value="1"/>
</dbReference>
<dbReference type="PANTHER" id="PTHR28630:SF3">
    <property type="entry name" value="PEROXIREDOXIN-LIKE 2C"/>
    <property type="match status" value="1"/>
</dbReference>
<keyword evidence="1" id="KW-1185">Reference proteome</keyword>
<gene>
    <name evidence="2" type="primary">LOC106175666</name>
</gene>
<dbReference type="RefSeq" id="XP_013413222.1">
    <property type="nucleotide sequence ID" value="XM_013557768.1"/>
</dbReference>
<organism evidence="1 2">
    <name type="scientific">Lingula anatina</name>
    <name type="common">Brachiopod</name>
    <name type="synonym">Lingula unguis</name>
    <dbReference type="NCBI Taxonomy" id="7574"/>
    <lineage>
        <taxon>Eukaryota</taxon>
        <taxon>Metazoa</taxon>
        <taxon>Spiralia</taxon>
        <taxon>Lophotrochozoa</taxon>
        <taxon>Brachiopoda</taxon>
        <taxon>Linguliformea</taxon>
        <taxon>Lingulata</taxon>
        <taxon>Lingulida</taxon>
        <taxon>Linguloidea</taxon>
        <taxon>Lingulidae</taxon>
        <taxon>Lingula</taxon>
    </lineage>
</organism>
<evidence type="ECO:0000313" key="1">
    <source>
        <dbReference type="Proteomes" id="UP000085678"/>
    </source>
</evidence>
<dbReference type="AlphaFoldDB" id="A0A1S3JSB6"/>
<dbReference type="InterPro" id="IPR036249">
    <property type="entry name" value="Thioredoxin-like_sf"/>
</dbReference>
<dbReference type="Gene3D" id="3.40.30.10">
    <property type="entry name" value="Glutaredoxin"/>
    <property type="match status" value="1"/>
</dbReference>
<dbReference type="InParanoid" id="A0A1S3JSB6"/>
<accession>A0A1S3JSB6</accession>
<name>A0A1S3JSB6_LINAN</name>
<dbReference type="InterPro" id="IPR032801">
    <property type="entry name" value="PXL2A/B/C"/>
</dbReference>
<dbReference type="PANTHER" id="PTHR28630">
    <property type="match status" value="1"/>
</dbReference>
<reference evidence="2" key="1">
    <citation type="submission" date="2025-08" db="UniProtKB">
        <authorList>
            <consortium name="RefSeq"/>
        </authorList>
    </citation>
    <scope>IDENTIFICATION</scope>
    <source>
        <tissue evidence="2">Gonads</tissue>
    </source>
</reference>
<dbReference type="OrthoDB" id="40334at2759"/>
<dbReference type="Proteomes" id="UP000085678">
    <property type="component" value="Unplaced"/>
</dbReference>
<dbReference type="KEGG" id="lak:106175666"/>
<evidence type="ECO:0000313" key="2">
    <source>
        <dbReference type="RefSeq" id="XP_013413222.1"/>
    </source>
</evidence>
<protein>
    <submittedName>
        <fullName evidence="2">Thioredoxin-like protein AAED1</fullName>
    </submittedName>
</protein>
<proteinExistence type="predicted"/>